<protein>
    <submittedName>
        <fullName evidence="1">Uncharacterized protein</fullName>
    </submittedName>
</protein>
<dbReference type="AlphaFoldDB" id="A0A7J8P129"/>
<comment type="caution">
    <text evidence="1">The sequence shown here is derived from an EMBL/GenBank/DDBJ whole genome shotgun (WGS) entry which is preliminary data.</text>
</comment>
<evidence type="ECO:0000313" key="2">
    <source>
        <dbReference type="Proteomes" id="UP000593578"/>
    </source>
</evidence>
<dbReference type="Proteomes" id="UP000593578">
    <property type="component" value="Unassembled WGS sequence"/>
</dbReference>
<gene>
    <name evidence="1" type="ORF">Gorai_013829</name>
</gene>
<sequence length="33" mass="3737">MPSASYNTVIQEIMGFGLGTADRIYDQPRDFNE</sequence>
<reference evidence="1 2" key="1">
    <citation type="journal article" date="2019" name="Genome Biol. Evol.">
        <title>Insights into the evolution of the New World diploid cottons (Gossypium, subgenus Houzingenia) based on genome sequencing.</title>
        <authorList>
            <person name="Grover C.E."/>
            <person name="Arick M.A. 2nd"/>
            <person name="Thrash A."/>
            <person name="Conover J.L."/>
            <person name="Sanders W.S."/>
            <person name="Peterson D.G."/>
            <person name="Frelichowski J.E."/>
            <person name="Scheffler J.A."/>
            <person name="Scheffler B.E."/>
            <person name="Wendel J.F."/>
        </authorList>
    </citation>
    <scope>NUCLEOTIDE SEQUENCE [LARGE SCALE GENOMIC DNA]</scope>
    <source>
        <strain evidence="1">8</strain>
        <tissue evidence="1">Leaf</tissue>
    </source>
</reference>
<proteinExistence type="predicted"/>
<dbReference type="EMBL" id="JABEZZ010000004">
    <property type="protein sequence ID" value="MBA0582945.1"/>
    <property type="molecule type" value="Genomic_DNA"/>
</dbReference>
<accession>A0A7J8P129</accession>
<evidence type="ECO:0000313" key="1">
    <source>
        <dbReference type="EMBL" id="MBA0582945.1"/>
    </source>
</evidence>
<organism evidence="1 2">
    <name type="scientific">Gossypium raimondii</name>
    <name type="common">Peruvian cotton</name>
    <name type="synonym">Gossypium klotzschianum subsp. raimondii</name>
    <dbReference type="NCBI Taxonomy" id="29730"/>
    <lineage>
        <taxon>Eukaryota</taxon>
        <taxon>Viridiplantae</taxon>
        <taxon>Streptophyta</taxon>
        <taxon>Embryophyta</taxon>
        <taxon>Tracheophyta</taxon>
        <taxon>Spermatophyta</taxon>
        <taxon>Magnoliopsida</taxon>
        <taxon>eudicotyledons</taxon>
        <taxon>Gunneridae</taxon>
        <taxon>Pentapetalae</taxon>
        <taxon>rosids</taxon>
        <taxon>malvids</taxon>
        <taxon>Malvales</taxon>
        <taxon>Malvaceae</taxon>
        <taxon>Malvoideae</taxon>
        <taxon>Gossypium</taxon>
    </lineage>
</organism>
<name>A0A7J8P129_GOSRA</name>